<feature type="compositionally biased region" description="Low complexity" evidence="1">
    <location>
        <begin position="193"/>
        <end position="209"/>
    </location>
</feature>
<feature type="compositionally biased region" description="Basic and acidic residues" evidence="1">
    <location>
        <begin position="232"/>
        <end position="246"/>
    </location>
</feature>
<comment type="caution">
    <text evidence="2">The sequence shown here is derived from an EMBL/GenBank/DDBJ whole genome shotgun (WGS) entry which is preliminary data.</text>
</comment>
<feature type="compositionally biased region" description="Polar residues" evidence="1">
    <location>
        <begin position="284"/>
        <end position="294"/>
    </location>
</feature>
<feature type="compositionally biased region" description="Polar residues" evidence="1">
    <location>
        <begin position="218"/>
        <end position="229"/>
    </location>
</feature>
<accession>A0A4Z2BGS2</accession>
<organism evidence="2 3">
    <name type="scientific">Takifugu bimaculatus</name>
    <dbReference type="NCBI Taxonomy" id="433685"/>
    <lineage>
        <taxon>Eukaryota</taxon>
        <taxon>Metazoa</taxon>
        <taxon>Chordata</taxon>
        <taxon>Craniata</taxon>
        <taxon>Vertebrata</taxon>
        <taxon>Euteleostomi</taxon>
        <taxon>Actinopterygii</taxon>
        <taxon>Neopterygii</taxon>
        <taxon>Teleostei</taxon>
        <taxon>Neoteleostei</taxon>
        <taxon>Acanthomorphata</taxon>
        <taxon>Eupercaria</taxon>
        <taxon>Tetraodontiformes</taxon>
        <taxon>Tetradontoidea</taxon>
        <taxon>Tetraodontidae</taxon>
        <taxon>Takifugu</taxon>
    </lineage>
</organism>
<protein>
    <submittedName>
        <fullName evidence="2">Uncharacterized protein</fullName>
    </submittedName>
</protein>
<feature type="region of interest" description="Disordered" evidence="1">
    <location>
        <begin position="111"/>
        <end position="145"/>
    </location>
</feature>
<reference evidence="2 3" key="1">
    <citation type="submission" date="2019-04" db="EMBL/GenBank/DDBJ databases">
        <title>The sequence and de novo assembly of Takifugu bimaculatus genome using PacBio and Hi-C technologies.</title>
        <authorList>
            <person name="Xu P."/>
            <person name="Liu B."/>
            <person name="Zhou Z."/>
        </authorList>
    </citation>
    <scope>NUCLEOTIDE SEQUENCE [LARGE SCALE GENOMIC DNA]</scope>
    <source>
        <strain evidence="2">TB-2018</strain>
        <tissue evidence="2">Muscle</tissue>
    </source>
</reference>
<dbReference type="AlphaFoldDB" id="A0A4Z2BGS2"/>
<keyword evidence="3" id="KW-1185">Reference proteome</keyword>
<evidence type="ECO:0000256" key="1">
    <source>
        <dbReference type="SAM" id="MobiDB-lite"/>
    </source>
</evidence>
<evidence type="ECO:0000313" key="2">
    <source>
        <dbReference type="EMBL" id="TNM91122.1"/>
    </source>
</evidence>
<gene>
    <name evidence="2" type="ORF">fugu_003411</name>
</gene>
<feature type="region of interest" description="Disordered" evidence="1">
    <location>
        <begin position="160"/>
        <end position="310"/>
    </location>
</feature>
<feature type="compositionally biased region" description="Low complexity" evidence="1">
    <location>
        <begin position="266"/>
        <end position="279"/>
    </location>
</feature>
<feature type="compositionally biased region" description="Basic and acidic residues" evidence="1">
    <location>
        <begin position="175"/>
        <end position="190"/>
    </location>
</feature>
<proteinExistence type="predicted"/>
<name>A0A4Z2BGS2_9TELE</name>
<feature type="compositionally biased region" description="Basic and acidic residues" evidence="1">
    <location>
        <begin position="256"/>
        <end position="265"/>
    </location>
</feature>
<evidence type="ECO:0000313" key="3">
    <source>
        <dbReference type="Proteomes" id="UP000516260"/>
    </source>
</evidence>
<sequence>MSRKRETTLSEAVKWSTDEEMIPIGTATRRSSRSPTSECIKAATTVDSSGFPVSIPGRGVAFQQPRRSSPTRMTDGTGLTASQMRRNGALLPTETILASSATQRILNRSGEPSRLIRPGLNSTTQTAETGRRDGPSPYTNATWEPDPRCRACRTVARLGTESPAGRTRGMNASKGEIRGPMRMRTERSGRDGPGPSVRGGPSSSRGRSSFSERDGKSMTINNQPFTSGRQVVVERHSRESGLRKEWQGGSNSQERAFPDNRRMESRGSLMGSSSHSSSGLNRIVQITSNSIPSGGSTGGFKSYKGTPRQF</sequence>
<dbReference type="Proteomes" id="UP000516260">
    <property type="component" value="Chromosome 3"/>
</dbReference>
<dbReference type="EMBL" id="SWLE01000016">
    <property type="protein sequence ID" value="TNM91122.1"/>
    <property type="molecule type" value="Genomic_DNA"/>
</dbReference>